<dbReference type="FunFam" id="2.20.70.30:FF:000001">
    <property type="entry name" value="Transcription factor BTF3 homolog"/>
    <property type="match status" value="1"/>
</dbReference>
<feature type="region of interest" description="Disordered" evidence="5">
    <location>
        <begin position="1"/>
        <end position="34"/>
    </location>
</feature>
<dbReference type="EMBL" id="LK052889">
    <property type="protein sequence ID" value="CDR40007.1"/>
    <property type="molecule type" value="Genomic_DNA"/>
</dbReference>
<keyword evidence="3" id="KW-0653">Protein transport</keyword>
<comment type="subunit">
    <text evidence="4">Part of the nascent polypeptide-associated complex (NAC).</text>
</comment>
<evidence type="ECO:0000256" key="2">
    <source>
        <dbReference type="ARBA" id="ARBA00005296"/>
    </source>
</evidence>
<dbReference type="SMART" id="SM01407">
    <property type="entry name" value="NAC"/>
    <property type="match status" value="1"/>
</dbReference>
<dbReference type="InterPro" id="IPR039370">
    <property type="entry name" value="BTF3"/>
</dbReference>
<dbReference type="PANTHER" id="PTHR10351">
    <property type="entry name" value="TRANSCRIPTION FACTOR BTF3 FAMILY MEMBER"/>
    <property type="match status" value="1"/>
</dbReference>
<dbReference type="GO" id="GO:0015031">
    <property type="term" value="P:protein transport"/>
    <property type="evidence" value="ECO:0007669"/>
    <property type="project" value="UniProtKB-KW"/>
</dbReference>
<evidence type="ECO:0000256" key="5">
    <source>
        <dbReference type="SAM" id="MobiDB-lite"/>
    </source>
</evidence>
<proteinExistence type="inferred from homology"/>
<dbReference type="InterPro" id="IPR002715">
    <property type="entry name" value="Nas_poly-pep-assoc_cplx_dom"/>
</dbReference>
<reference evidence="7" key="1">
    <citation type="journal article" date="2014" name="Genome Announc.">
        <title>Genome sequence of the yeast Cyberlindnera fabianii (Hansenula fabianii).</title>
        <authorList>
            <person name="Freel K.C."/>
            <person name="Sarilar V."/>
            <person name="Neuveglise C."/>
            <person name="Devillers H."/>
            <person name="Friedrich A."/>
            <person name="Schacherer J."/>
        </authorList>
    </citation>
    <scope>NUCLEOTIDE SEQUENCE</scope>
    <source>
        <strain evidence="7">YJS4271</strain>
    </source>
</reference>
<dbReference type="Pfam" id="PF01849">
    <property type="entry name" value="NAC"/>
    <property type="match status" value="1"/>
</dbReference>
<keyword evidence="4" id="KW-0804">Transcription</keyword>
<dbReference type="Gene3D" id="2.20.70.30">
    <property type="entry name" value="Nascent polypeptide-associated complex domain"/>
    <property type="match status" value="1"/>
</dbReference>
<keyword evidence="3" id="KW-0813">Transport</keyword>
<sequence>MPIDQDKLAKLQKKGNTKVGGVRRKAKKSTAAPIADDSKLQATLQKLNVQTLDGVEEANFFKDDGNVLHFNRVGVQAANQHNVHGFYGIPQEKTVTELVPGIIAHLGPENIQALTQIASQMQAQQAAAGGAAAAPASGEEEDIPDLVEGENFEAEVE</sequence>
<dbReference type="STRING" id="36022.A0A061AZ66"/>
<gene>
    <name evidence="8" type="ORF">BON22_2329</name>
    <name evidence="7" type="ORF">CYFA0S_04e01530g</name>
</gene>
<feature type="domain" description="NAC-A/B" evidence="6">
    <location>
        <begin position="34"/>
        <end position="99"/>
    </location>
</feature>
<comment type="subcellular location">
    <subcellularLocation>
        <location evidence="1">Cytoplasm</location>
    </subcellularLocation>
</comment>
<evidence type="ECO:0000313" key="9">
    <source>
        <dbReference type="Proteomes" id="UP000189513"/>
    </source>
</evidence>
<accession>A0A061AZ66</accession>
<dbReference type="VEuPathDB" id="FungiDB:BON22_2329"/>
<evidence type="ECO:0000256" key="3">
    <source>
        <dbReference type="ARBA" id="ARBA00022927"/>
    </source>
</evidence>
<dbReference type="Proteomes" id="UP000189513">
    <property type="component" value="Unassembled WGS sequence"/>
</dbReference>
<dbReference type="PROSITE" id="PS51151">
    <property type="entry name" value="NAC_AB"/>
    <property type="match status" value="1"/>
</dbReference>
<evidence type="ECO:0000313" key="8">
    <source>
        <dbReference type="EMBL" id="ONH67599.1"/>
    </source>
</evidence>
<name>A0A061AZ66_CYBFA</name>
<keyword evidence="9" id="KW-1185">Reference proteome</keyword>
<feature type="compositionally biased region" description="Acidic residues" evidence="5">
    <location>
        <begin position="138"/>
        <end position="157"/>
    </location>
</feature>
<evidence type="ECO:0000256" key="4">
    <source>
        <dbReference type="RuleBase" id="RU361272"/>
    </source>
</evidence>
<dbReference type="InterPro" id="IPR038187">
    <property type="entry name" value="NAC_A/B_dom_sf"/>
</dbReference>
<feature type="compositionally biased region" description="Low complexity" evidence="5">
    <location>
        <begin position="126"/>
        <end position="137"/>
    </location>
</feature>
<feature type="region of interest" description="Disordered" evidence="5">
    <location>
        <begin position="126"/>
        <end position="157"/>
    </location>
</feature>
<evidence type="ECO:0000259" key="6">
    <source>
        <dbReference type="PROSITE" id="PS51151"/>
    </source>
</evidence>
<dbReference type="AlphaFoldDB" id="A0A061AZ66"/>
<keyword evidence="4" id="KW-0805">Transcription regulation</keyword>
<feature type="compositionally biased region" description="Basic residues" evidence="5">
    <location>
        <begin position="10"/>
        <end position="28"/>
    </location>
</feature>
<dbReference type="CDD" id="cd22055">
    <property type="entry name" value="NAC_BTF3"/>
    <property type="match status" value="1"/>
</dbReference>
<dbReference type="EMBL" id="MPUK01000004">
    <property type="protein sequence ID" value="ONH67599.1"/>
    <property type="molecule type" value="Genomic_DNA"/>
</dbReference>
<protein>
    <recommendedName>
        <fullName evidence="4">Nascent polypeptide-associated complex subunit beta</fullName>
    </recommendedName>
</protein>
<reference evidence="9" key="2">
    <citation type="journal article" date="2017" name="Genome Announc.">
        <title>Genome sequences of Cyberlindnera fabianii 65, Pichia kudriavzevii 129, and Saccharomyces cerevisiae 131 isolated from fermented masau fruits in Zimbabwe.</title>
        <authorList>
            <person name="van Rijswijck I.M.H."/>
            <person name="Derks M.F.L."/>
            <person name="Abee T."/>
            <person name="de Ridder D."/>
            <person name="Smid E.J."/>
        </authorList>
    </citation>
    <scope>NUCLEOTIDE SEQUENCE [LARGE SCALE GENOMIC DNA]</scope>
    <source>
        <strain evidence="9">65</strain>
    </source>
</reference>
<organism evidence="7">
    <name type="scientific">Cyberlindnera fabianii</name>
    <name type="common">Yeast</name>
    <name type="synonym">Hansenula fabianii</name>
    <dbReference type="NCBI Taxonomy" id="36022"/>
    <lineage>
        <taxon>Eukaryota</taxon>
        <taxon>Fungi</taxon>
        <taxon>Dikarya</taxon>
        <taxon>Ascomycota</taxon>
        <taxon>Saccharomycotina</taxon>
        <taxon>Saccharomycetes</taxon>
        <taxon>Phaffomycetales</taxon>
        <taxon>Phaffomycetaceae</taxon>
        <taxon>Cyberlindnera</taxon>
    </lineage>
</organism>
<evidence type="ECO:0000313" key="7">
    <source>
        <dbReference type="EMBL" id="CDR40007.1"/>
    </source>
</evidence>
<dbReference type="OMA" id="AGDTYME"/>
<evidence type="ECO:0000256" key="1">
    <source>
        <dbReference type="ARBA" id="ARBA00004496"/>
    </source>
</evidence>
<dbReference type="OrthoDB" id="8033832at2759"/>
<comment type="similarity">
    <text evidence="2 4">Belongs to the NAC-beta family.</text>
</comment>
<reference evidence="8" key="3">
    <citation type="submission" date="2017-01" db="EMBL/GenBank/DDBJ databases">
        <authorList>
            <person name="Mah S.A."/>
            <person name="Swanson W.J."/>
            <person name="Moy G.W."/>
            <person name="Vacquier V.D."/>
        </authorList>
    </citation>
    <scope>NUCLEOTIDE SEQUENCE [LARGE SCALE GENOMIC DNA]</scope>
    <source>
        <strain evidence="8">65</strain>
    </source>
</reference>
<dbReference type="GO" id="GO:0005854">
    <property type="term" value="C:nascent polypeptide-associated complex"/>
    <property type="evidence" value="ECO:0007669"/>
    <property type="project" value="UniProtKB-ARBA"/>
</dbReference>
<dbReference type="GO" id="GO:0006613">
    <property type="term" value="P:cotranslational protein targeting to membrane"/>
    <property type="evidence" value="ECO:0007669"/>
    <property type="project" value="UniProtKB-ARBA"/>
</dbReference>